<comment type="caution">
    <text evidence="2">The sequence shown here is derived from an EMBL/GenBank/DDBJ whole genome shotgun (WGS) entry which is preliminary data.</text>
</comment>
<organism evidence="2 3">
    <name type="scientific">Massilia aerilata</name>
    <dbReference type="NCBI Taxonomy" id="453817"/>
    <lineage>
        <taxon>Bacteria</taxon>
        <taxon>Pseudomonadati</taxon>
        <taxon>Pseudomonadota</taxon>
        <taxon>Betaproteobacteria</taxon>
        <taxon>Burkholderiales</taxon>
        <taxon>Oxalobacteraceae</taxon>
        <taxon>Telluria group</taxon>
        <taxon>Massilia</taxon>
    </lineage>
</organism>
<keyword evidence="1" id="KW-0732">Signal</keyword>
<dbReference type="RefSeq" id="WP_379777549.1">
    <property type="nucleotide sequence ID" value="NZ_JBHSMZ010000026.1"/>
</dbReference>
<sequence length="527" mass="57819">MTITTAKLPLKALRLTPFALAALMLSAECRADWKFTPTIGVSETYSDNPGLQRDQEAHGQWIAESTPGFTLVSHSRRLHLAASGEWHFYAYDDKNLPNTHDRERRYAVNAQAMLIENLLTLETRASGSRQAISAFGPRFTTPYSTFNSTDVQTWSISPILQHRFGSVADLRVQLTRDGVRTDGQNQTSAFGNSLSSSGAFTLNSRQSTNPLGWTLQYSRQDMETERFGGSHMSNASATLHYRLSRTWTALATAGYDSYEYSTSHDRNAGRSLTAGFTWTPTARTSVDARFGHSYLGKTGSLQAVQRNRHLVSNLSYTDQVTTSRSQFLLPAAIDTAAMLDQLFSATITDPVLRAQAVQNYIAASGLPPTLADSVNYLSNRFIREKRLQAGYIYSMPYSSVSLSVYKSERVALTTQQSDSELLGSQFGSLNNNVRQKGIQAGFDYRLSPRTSANLLVTGSRALSLATGIESPNHQISLGLTRQFDRKTRGSLELRHVHGPSGVLINSAGAAPAGYNENALAATITVQL</sequence>
<dbReference type="NCBIfam" id="TIGR03016">
    <property type="entry name" value="pepcterm_hypo_1"/>
    <property type="match status" value="1"/>
</dbReference>
<feature type="signal peptide" evidence="1">
    <location>
        <begin position="1"/>
        <end position="21"/>
    </location>
</feature>
<dbReference type="EMBL" id="JBHSMZ010000026">
    <property type="protein sequence ID" value="MFC5552261.1"/>
    <property type="molecule type" value="Genomic_DNA"/>
</dbReference>
<accession>A0ABW0S6T3</accession>
<evidence type="ECO:0000313" key="2">
    <source>
        <dbReference type="EMBL" id="MFC5552261.1"/>
    </source>
</evidence>
<dbReference type="SUPFAM" id="SSF56935">
    <property type="entry name" value="Porins"/>
    <property type="match status" value="1"/>
</dbReference>
<name>A0ABW0S6T3_9BURK</name>
<feature type="chain" id="PRO_5046399698" evidence="1">
    <location>
        <begin position="22"/>
        <end position="527"/>
    </location>
</feature>
<dbReference type="Proteomes" id="UP001596086">
    <property type="component" value="Unassembled WGS sequence"/>
</dbReference>
<evidence type="ECO:0000256" key="1">
    <source>
        <dbReference type="SAM" id="SignalP"/>
    </source>
</evidence>
<reference evidence="3" key="1">
    <citation type="journal article" date="2019" name="Int. J. Syst. Evol. Microbiol.">
        <title>The Global Catalogue of Microorganisms (GCM) 10K type strain sequencing project: providing services to taxonomists for standard genome sequencing and annotation.</title>
        <authorList>
            <consortium name="The Broad Institute Genomics Platform"/>
            <consortium name="The Broad Institute Genome Sequencing Center for Infectious Disease"/>
            <person name="Wu L."/>
            <person name="Ma J."/>
        </authorList>
    </citation>
    <scope>NUCLEOTIDE SEQUENCE [LARGE SCALE GENOMIC DNA]</scope>
    <source>
        <strain evidence="3">CGMCC 4.5798</strain>
    </source>
</reference>
<protein>
    <submittedName>
        <fullName evidence="2">TIGR03016 family PEP-CTERM system-associated outer membrane protein</fullName>
    </submittedName>
</protein>
<evidence type="ECO:0000313" key="3">
    <source>
        <dbReference type="Proteomes" id="UP001596086"/>
    </source>
</evidence>
<dbReference type="InterPro" id="IPR017467">
    <property type="entry name" value="CHP03016_PEP-CTERM"/>
</dbReference>
<keyword evidence="3" id="KW-1185">Reference proteome</keyword>
<proteinExistence type="predicted"/>
<gene>
    <name evidence="2" type="ORF">ACFPO9_27410</name>
</gene>